<keyword evidence="2" id="KW-1185">Reference proteome</keyword>
<accession>A0A2I0BG92</accession>
<proteinExistence type="predicted"/>
<evidence type="ECO:0000313" key="1">
    <source>
        <dbReference type="EMBL" id="PKA66792.1"/>
    </source>
</evidence>
<evidence type="ECO:0000313" key="2">
    <source>
        <dbReference type="Proteomes" id="UP000236161"/>
    </source>
</evidence>
<dbReference type="AlphaFoldDB" id="A0A2I0BG92"/>
<protein>
    <submittedName>
        <fullName evidence="1">Uncharacterized protein</fullName>
    </submittedName>
</protein>
<reference evidence="1 2" key="1">
    <citation type="journal article" date="2017" name="Nature">
        <title>The Apostasia genome and the evolution of orchids.</title>
        <authorList>
            <person name="Zhang G.Q."/>
            <person name="Liu K.W."/>
            <person name="Li Z."/>
            <person name="Lohaus R."/>
            <person name="Hsiao Y.Y."/>
            <person name="Niu S.C."/>
            <person name="Wang J.Y."/>
            <person name="Lin Y.C."/>
            <person name="Xu Q."/>
            <person name="Chen L.J."/>
            <person name="Yoshida K."/>
            <person name="Fujiwara S."/>
            <person name="Wang Z.W."/>
            <person name="Zhang Y.Q."/>
            <person name="Mitsuda N."/>
            <person name="Wang M."/>
            <person name="Liu G.H."/>
            <person name="Pecoraro L."/>
            <person name="Huang H.X."/>
            <person name="Xiao X.J."/>
            <person name="Lin M."/>
            <person name="Wu X.Y."/>
            <person name="Wu W.L."/>
            <person name="Chen Y.Y."/>
            <person name="Chang S.B."/>
            <person name="Sakamoto S."/>
            <person name="Ohme-Takagi M."/>
            <person name="Yagi M."/>
            <person name="Zeng S.J."/>
            <person name="Shen C.Y."/>
            <person name="Yeh C.M."/>
            <person name="Luo Y.B."/>
            <person name="Tsai W.C."/>
            <person name="Van de Peer Y."/>
            <person name="Liu Z.J."/>
        </authorList>
    </citation>
    <scope>NUCLEOTIDE SEQUENCE [LARGE SCALE GENOMIC DNA]</scope>
    <source>
        <strain evidence="2">cv. Shenzhen</strain>
        <tissue evidence="1">Stem</tissue>
    </source>
</reference>
<dbReference type="Proteomes" id="UP000236161">
    <property type="component" value="Unassembled WGS sequence"/>
</dbReference>
<organism evidence="1 2">
    <name type="scientific">Apostasia shenzhenica</name>
    <dbReference type="NCBI Taxonomy" id="1088818"/>
    <lineage>
        <taxon>Eukaryota</taxon>
        <taxon>Viridiplantae</taxon>
        <taxon>Streptophyta</taxon>
        <taxon>Embryophyta</taxon>
        <taxon>Tracheophyta</taxon>
        <taxon>Spermatophyta</taxon>
        <taxon>Magnoliopsida</taxon>
        <taxon>Liliopsida</taxon>
        <taxon>Asparagales</taxon>
        <taxon>Orchidaceae</taxon>
        <taxon>Apostasioideae</taxon>
        <taxon>Apostasia</taxon>
    </lineage>
</organism>
<name>A0A2I0BG92_9ASPA</name>
<gene>
    <name evidence="1" type="ORF">AXF42_Ash003448</name>
</gene>
<sequence length="223" mass="24759">MEEEQSTAKEAHEWQRSVEPPYCVNFAGRFGDDSAKIAVETMGNERKLTTLSQQSFGRSHAVPGDMGLVIGGGLVIKDLEERIEKISTSDAYANVANRMVAVRVSCSSLHLLDYCLAEMYQLCFVSQALARLSLLLNRTLRTEEQVIEQGRQIQQQGKEIEALKAQLVAKSSQHNALHEKFLVHKSAMGVLKADNKALREKLDKVIKDQETTNAARSVTAVET</sequence>
<dbReference type="EMBL" id="KZ451885">
    <property type="protein sequence ID" value="PKA66792.1"/>
    <property type="molecule type" value="Genomic_DNA"/>
</dbReference>